<evidence type="ECO:0000256" key="3">
    <source>
        <dbReference type="ARBA" id="ARBA00022989"/>
    </source>
</evidence>
<dbReference type="InterPro" id="IPR000620">
    <property type="entry name" value="EamA_dom"/>
</dbReference>
<keyword evidence="4 5" id="KW-0472">Membrane</keyword>
<comment type="subcellular location">
    <subcellularLocation>
        <location evidence="1">Membrane</location>
        <topology evidence="1">Multi-pass membrane protein</topology>
    </subcellularLocation>
</comment>
<evidence type="ECO:0000256" key="2">
    <source>
        <dbReference type="ARBA" id="ARBA00022692"/>
    </source>
</evidence>
<organism evidence="7 8">
    <name type="scientific">Vogesella indigofera</name>
    <name type="common">Pseudomonas indigofera</name>
    <dbReference type="NCBI Taxonomy" id="45465"/>
    <lineage>
        <taxon>Bacteria</taxon>
        <taxon>Pseudomonadati</taxon>
        <taxon>Pseudomonadota</taxon>
        <taxon>Betaproteobacteria</taxon>
        <taxon>Neisseriales</taxon>
        <taxon>Chromobacteriaceae</taxon>
        <taxon>Vogesella</taxon>
    </lineage>
</organism>
<dbReference type="EMBL" id="JAQQKY010000001">
    <property type="protein sequence ID" value="MDC7689265.1"/>
    <property type="molecule type" value="Genomic_DNA"/>
</dbReference>
<dbReference type="PANTHER" id="PTHR32322">
    <property type="entry name" value="INNER MEMBRANE TRANSPORTER"/>
    <property type="match status" value="1"/>
</dbReference>
<evidence type="ECO:0000313" key="7">
    <source>
        <dbReference type="EMBL" id="MDC7689265.1"/>
    </source>
</evidence>
<feature type="transmembrane region" description="Helical" evidence="5">
    <location>
        <begin position="93"/>
        <end position="114"/>
    </location>
</feature>
<feature type="transmembrane region" description="Helical" evidence="5">
    <location>
        <begin position="126"/>
        <end position="145"/>
    </location>
</feature>
<feature type="transmembrane region" description="Helical" evidence="5">
    <location>
        <begin position="9"/>
        <end position="29"/>
    </location>
</feature>
<dbReference type="Pfam" id="PF00892">
    <property type="entry name" value="EamA"/>
    <property type="match status" value="2"/>
</dbReference>
<feature type="domain" description="EamA" evidence="6">
    <location>
        <begin position="152"/>
        <end position="285"/>
    </location>
</feature>
<name>A0ABT5HZC5_VOGIN</name>
<dbReference type="RefSeq" id="WP_272801970.1">
    <property type="nucleotide sequence ID" value="NZ_JAQQKY010000001.1"/>
</dbReference>
<accession>A0ABT5HZC5</accession>
<feature type="transmembrane region" description="Helical" evidence="5">
    <location>
        <begin position="244"/>
        <end position="263"/>
    </location>
</feature>
<reference evidence="7 8" key="1">
    <citation type="submission" date="2023-01" db="EMBL/GenBank/DDBJ databases">
        <title>Novel species of the genus Vogesella isolated from rivers.</title>
        <authorList>
            <person name="Lu H."/>
        </authorList>
    </citation>
    <scope>NUCLEOTIDE SEQUENCE [LARGE SCALE GENOMIC DNA]</scope>
    <source>
        <strain evidence="7 8">SH7W</strain>
    </source>
</reference>
<feature type="transmembrane region" description="Helical" evidence="5">
    <location>
        <begin position="212"/>
        <end position="232"/>
    </location>
</feature>
<evidence type="ECO:0000256" key="5">
    <source>
        <dbReference type="SAM" id="Phobius"/>
    </source>
</evidence>
<keyword evidence="2 5" id="KW-0812">Transmembrane</keyword>
<comment type="caution">
    <text evidence="7">The sequence shown here is derived from an EMBL/GenBank/DDBJ whole genome shotgun (WGS) entry which is preliminary data.</text>
</comment>
<feature type="transmembrane region" description="Helical" evidence="5">
    <location>
        <begin position="269"/>
        <end position="286"/>
    </location>
</feature>
<dbReference type="Proteomes" id="UP001221566">
    <property type="component" value="Unassembled WGS sequence"/>
</dbReference>
<feature type="domain" description="EamA" evidence="6">
    <location>
        <begin position="8"/>
        <end position="138"/>
    </location>
</feature>
<keyword evidence="3 5" id="KW-1133">Transmembrane helix</keyword>
<feature type="transmembrane region" description="Helical" evidence="5">
    <location>
        <begin position="35"/>
        <end position="55"/>
    </location>
</feature>
<dbReference type="PANTHER" id="PTHR32322:SF2">
    <property type="entry name" value="EAMA DOMAIN-CONTAINING PROTEIN"/>
    <property type="match status" value="1"/>
</dbReference>
<feature type="transmembrane region" description="Helical" evidence="5">
    <location>
        <begin position="151"/>
        <end position="170"/>
    </location>
</feature>
<evidence type="ECO:0000313" key="8">
    <source>
        <dbReference type="Proteomes" id="UP001221566"/>
    </source>
</evidence>
<evidence type="ECO:0000256" key="1">
    <source>
        <dbReference type="ARBA" id="ARBA00004141"/>
    </source>
</evidence>
<sequence>MPPAVPRRGYVYILACVLLWSSFMLIARLGGKTPLTPYDVLALRLATASAVLCWLPKPPAAAWRDASMWGLALIGCVAFCLLCYGAVRWVPAAHLALLVAGLQPFLLALLLLLWRQGWPQRATWPGYALMALGLLLLAWPLFAGQAAPGQWLGDGMLLLAGVLWALYALLAKRRPYDAWQMTSFVTLASALLYLPVYLLWLPKGLAQTAWPVIAGQALFHGISPAIVAMLCYLRAVALLGPSRVAALMALIPVVAGVAAVPLLHEPLTPALAGALLSVSLGAWWVARPALPVASGRDRGLRPTLTEEKPCRT</sequence>
<dbReference type="InterPro" id="IPR050638">
    <property type="entry name" value="AA-Vitamin_Transporters"/>
</dbReference>
<feature type="transmembrane region" description="Helical" evidence="5">
    <location>
        <begin position="182"/>
        <end position="200"/>
    </location>
</feature>
<gene>
    <name evidence="7" type="ORF">PQU93_00495</name>
</gene>
<evidence type="ECO:0000259" key="6">
    <source>
        <dbReference type="Pfam" id="PF00892"/>
    </source>
</evidence>
<feature type="transmembrane region" description="Helical" evidence="5">
    <location>
        <begin position="67"/>
        <end position="87"/>
    </location>
</feature>
<proteinExistence type="predicted"/>
<protein>
    <submittedName>
        <fullName evidence="7">DMT family transporter</fullName>
    </submittedName>
</protein>
<keyword evidence="8" id="KW-1185">Reference proteome</keyword>
<evidence type="ECO:0000256" key="4">
    <source>
        <dbReference type="ARBA" id="ARBA00023136"/>
    </source>
</evidence>